<dbReference type="Gene3D" id="3.40.50.150">
    <property type="entry name" value="Vaccinia Virus protein VP39"/>
    <property type="match status" value="1"/>
</dbReference>
<evidence type="ECO:0000313" key="1">
    <source>
        <dbReference type="EMBL" id="KKK87284.1"/>
    </source>
</evidence>
<dbReference type="AlphaFoldDB" id="A0A0F9B999"/>
<dbReference type="InterPro" id="IPR029063">
    <property type="entry name" value="SAM-dependent_MTases_sf"/>
</dbReference>
<dbReference type="EMBL" id="LAZR01050472">
    <property type="protein sequence ID" value="KKK87284.1"/>
    <property type="molecule type" value="Genomic_DNA"/>
</dbReference>
<reference evidence="1" key="1">
    <citation type="journal article" date="2015" name="Nature">
        <title>Complex archaea that bridge the gap between prokaryotes and eukaryotes.</title>
        <authorList>
            <person name="Spang A."/>
            <person name="Saw J.H."/>
            <person name="Jorgensen S.L."/>
            <person name="Zaremba-Niedzwiedzka K."/>
            <person name="Martijn J."/>
            <person name="Lind A.E."/>
            <person name="van Eijk R."/>
            <person name="Schleper C."/>
            <person name="Guy L."/>
            <person name="Ettema T.J."/>
        </authorList>
    </citation>
    <scope>NUCLEOTIDE SEQUENCE</scope>
</reference>
<protein>
    <recommendedName>
        <fullName evidence="2">Class I SAM-dependent methyltransferase</fullName>
    </recommendedName>
</protein>
<proteinExistence type="predicted"/>
<comment type="caution">
    <text evidence="1">The sequence shown here is derived from an EMBL/GenBank/DDBJ whole genome shotgun (WGS) entry which is preliminary data.</text>
</comment>
<dbReference type="InterPro" id="IPR008884">
    <property type="entry name" value="TylF_MeTrfase"/>
</dbReference>
<dbReference type="Pfam" id="PF05711">
    <property type="entry name" value="TylF"/>
    <property type="match status" value="1"/>
</dbReference>
<dbReference type="PANTHER" id="PTHR40036">
    <property type="entry name" value="MACROCIN O-METHYLTRANSFERASE"/>
    <property type="match status" value="1"/>
</dbReference>
<feature type="non-terminal residue" evidence="1">
    <location>
        <position position="1"/>
    </location>
</feature>
<gene>
    <name evidence="1" type="ORF">LCGC14_2754800</name>
</gene>
<organism evidence="1">
    <name type="scientific">marine sediment metagenome</name>
    <dbReference type="NCBI Taxonomy" id="412755"/>
    <lineage>
        <taxon>unclassified sequences</taxon>
        <taxon>metagenomes</taxon>
        <taxon>ecological metagenomes</taxon>
    </lineage>
</organism>
<name>A0A0F9B999_9ZZZZ</name>
<dbReference type="PANTHER" id="PTHR40036:SF1">
    <property type="entry name" value="MACROCIN O-METHYLTRANSFERASE"/>
    <property type="match status" value="1"/>
</dbReference>
<evidence type="ECO:0008006" key="2">
    <source>
        <dbReference type="Google" id="ProtNLM"/>
    </source>
</evidence>
<dbReference type="SUPFAM" id="SSF53335">
    <property type="entry name" value="S-adenosyl-L-methionine-dependent methyltransferases"/>
    <property type="match status" value="2"/>
</dbReference>
<accession>A0A0F9B999</accession>
<sequence length="292" mass="33107">PRKYDYIVMTRTLEHLTDPFPVIDKCLNYAVKSLIVSIPMVDEDAAHVNSFHLRNFDGYIFDELPSESGPKLVIYGKREERIMDDIGRRWDKLIPAVKPYTVLDSPRLNNLYGATLYLEEEGIDGSFVECGTMNGGSAGLMASIGKDRQIWLFDSWQGLPEPTKYDVKLSGEKGNKGRARGSREKVEELLFDKLRLNGGRVHLVEGWFEDTITSQIDKKGKIALLHLDCDYYESVKLCLESLYDSVVENGLIIVDDYVDWKGCKRAVDEFIVGANVRMKMVGRVLGIQKGKE</sequence>